<dbReference type="GeneID" id="92097044"/>
<dbReference type="RefSeq" id="XP_066710129.1">
    <property type="nucleotide sequence ID" value="XM_066863981.1"/>
</dbReference>
<sequence length="123" mass="13126">MPRTQVSQQRVIPVLYPHLHAGPAEELRDRALAEGSTRDTLNFSGIVLGHGEPHLLDERMGESPEVGVPGPRRSLPDLEDSWGAPPVSRSQGTTTEAEAQGTRACRALAGRSASAAYSGVMSR</sequence>
<evidence type="ECO:0000313" key="2">
    <source>
        <dbReference type="EMBL" id="KAK8043734.1"/>
    </source>
</evidence>
<dbReference type="Proteomes" id="UP001480595">
    <property type="component" value="Unassembled WGS sequence"/>
</dbReference>
<organism evidence="2 3">
    <name type="scientific">Apiospora phragmitis</name>
    <dbReference type="NCBI Taxonomy" id="2905665"/>
    <lineage>
        <taxon>Eukaryota</taxon>
        <taxon>Fungi</taxon>
        <taxon>Dikarya</taxon>
        <taxon>Ascomycota</taxon>
        <taxon>Pezizomycotina</taxon>
        <taxon>Sordariomycetes</taxon>
        <taxon>Xylariomycetidae</taxon>
        <taxon>Amphisphaeriales</taxon>
        <taxon>Apiosporaceae</taxon>
        <taxon>Apiospora</taxon>
    </lineage>
</organism>
<comment type="caution">
    <text evidence="2">The sequence shown here is derived from an EMBL/GenBank/DDBJ whole genome shotgun (WGS) entry which is preliminary data.</text>
</comment>
<evidence type="ECO:0000256" key="1">
    <source>
        <dbReference type="SAM" id="MobiDB-lite"/>
    </source>
</evidence>
<dbReference type="EMBL" id="JAQQWL010000012">
    <property type="protein sequence ID" value="KAK8043734.1"/>
    <property type="molecule type" value="Genomic_DNA"/>
</dbReference>
<reference evidence="2 3" key="1">
    <citation type="submission" date="2023-01" db="EMBL/GenBank/DDBJ databases">
        <title>Analysis of 21 Apiospora genomes using comparative genomics revels a genus with tremendous synthesis potential of carbohydrate active enzymes and secondary metabolites.</title>
        <authorList>
            <person name="Sorensen T."/>
        </authorList>
    </citation>
    <scope>NUCLEOTIDE SEQUENCE [LARGE SCALE GENOMIC DNA]</scope>
    <source>
        <strain evidence="2 3">CBS 135458</strain>
    </source>
</reference>
<name>A0ABR1TAU5_9PEZI</name>
<protein>
    <submittedName>
        <fullName evidence="2">Uncharacterized protein</fullName>
    </submittedName>
</protein>
<gene>
    <name evidence="2" type="ORF">PG994_012572</name>
</gene>
<keyword evidence="3" id="KW-1185">Reference proteome</keyword>
<feature type="compositionally biased region" description="Polar residues" evidence="1">
    <location>
        <begin position="88"/>
        <end position="97"/>
    </location>
</feature>
<feature type="region of interest" description="Disordered" evidence="1">
    <location>
        <begin position="55"/>
        <end position="102"/>
    </location>
</feature>
<accession>A0ABR1TAU5</accession>
<evidence type="ECO:0000313" key="3">
    <source>
        <dbReference type="Proteomes" id="UP001480595"/>
    </source>
</evidence>
<proteinExistence type="predicted"/>